<organism evidence="4 5">
    <name type="scientific">Streptococcus massiliensis</name>
    <dbReference type="NCBI Taxonomy" id="313439"/>
    <lineage>
        <taxon>Bacteria</taxon>
        <taxon>Bacillati</taxon>
        <taxon>Bacillota</taxon>
        <taxon>Bacilli</taxon>
        <taxon>Lactobacillales</taxon>
        <taxon>Streptococcaceae</taxon>
        <taxon>Streptococcus</taxon>
    </lineage>
</organism>
<evidence type="ECO:0000259" key="3">
    <source>
        <dbReference type="PROSITE" id="PS51462"/>
    </source>
</evidence>
<evidence type="ECO:0000256" key="2">
    <source>
        <dbReference type="ARBA" id="ARBA00022801"/>
    </source>
</evidence>
<dbReference type="InterPro" id="IPR020084">
    <property type="entry name" value="NUDIX_hydrolase_CS"/>
</dbReference>
<evidence type="ECO:0000313" key="4">
    <source>
        <dbReference type="EMBL" id="SUN76326.1"/>
    </source>
</evidence>
<keyword evidence="5" id="KW-1185">Reference proteome</keyword>
<name>A0A380KZG1_9STRE</name>
<dbReference type="AlphaFoldDB" id="A0A380KZG1"/>
<dbReference type="InterPro" id="IPR000086">
    <property type="entry name" value="NUDIX_hydrolase_dom"/>
</dbReference>
<dbReference type="PANTHER" id="PTHR43046:SF14">
    <property type="entry name" value="MUTT_NUDIX FAMILY PROTEIN"/>
    <property type="match status" value="1"/>
</dbReference>
<dbReference type="EMBL" id="UHFR01000005">
    <property type="protein sequence ID" value="SUN76326.1"/>
    <property type="molecule type" value="Genomic_DNA"/>
</dbReference>
<accession>A0A380KZG1</accession>
<proteinExistence type="predicted"/>
<reference evidence="4" key="1">
    <citation type="submission" date="2018-06" db="EMBL/GenBank/DDBJ databases">
        <authorList>
            <consortium name="Pathogen Informatics"/>
            <person name="Doyle S."/>
        </authorList>
    </citation>
    <scope>NUCLEOTIDE SEQUENCE [LARGE SCALE GENOMIC DNA]</scope>
    <source>
        <strain evidence="4">NCTC13765</strain>
    </source>
</reference>
<dbReference type="Gene3D" id="3.90.79.10">
    <property type="entry name" value="Nucleoside Triphosphate Pyrophosphohydrolase"/>
    <property type="match status" value="1"/>
</dbReference>
<gene>
    <name evidence="4" type="ORF">NCTC13765_00814</name>
</gene>
<dbReference type="CDD" id="cd04688">
    <property type="entry name" value="NUDIX_Hydrolase"/>
    <property type="match status" value="1"/>
</dbReference>
<sequence length="152" mass="17608">MVQDFRTRVDNQVFGVRATALIVKDNQILLTKDDKNKYYTIGGAIQVGEKTEDAVKREVREELGIEVEIKQLAFIVENQFCQDSVNFHNIEFHYLVSPITEPPLKMKGDEKEQICEWLELDRLTDYDVVPDCLKQKLPIFSGELLHIIPKND</sequence>
<dbReference type="PROSITE" id="PS51462">
    <property type="entry name" value="NUDIX"/>
    <property type="match status" value="1"/>
</dbReference>
<dbReference type="OrthoDB" id="9008185at2"/>
<dbReference type="STRING" id="1123307.GCA_000380065_00609"/>
<protein>
    <submittedName>
        <fullName evidence="4">NUDIX hydrolase</fullName>
    </submittedName>
</protein>
<dbReference type="GO" id="GO:0016787">
    <property type="term" value="F:hydrolase activity"/>
    <property type="evidence" value="ECO:0007669"/>
    <property type="project" value="UniProtKB-KW"/>
</dbReference>
<keyword evidence="2 4" id="KW-0378">Hydrolase</keyword>
<comment type="cofactor">
    <cofactor evidence="1">
        <name>Mg(2+)</name>
        <dbReference type="ChEBI" id="CHEBI:18420"/>
    </cofactor>
</comment>
<dbReference type="InterPro" id="IPR015797">
    <property type="entry name" value="NUDIX_hydrolase-like_dom_sf"/>
</dbReference>
<dbReference type="Proteomes" id="UP000254634">
    <property type="component" value="Unassembled WGS sequence"/>
</dbReference>
<dbReference type="Pfam" id="PF00293">
    <property type="entry name" value="NUDIX"/>
    <property type="match status" value="1"/>
</dbReference>
<dbReference type="SUPFAM" id="SSF55811">
    <property type="entry name" value="Nudix"/>
    <property type="match status" value="1"/>
</dbReference>
<evidence type="ECO:0000313" key="5">
    <source>
        <dbReference type="Proteomes" id="UP000254634"/>
    </source>
</evidence>
<dbReference type="PROSITE" id="PS00893">
    <property type="entry name" value="NUDIX_BOX"/>
    <property type="match status" value="1"/>
</dbReference>
<dbReference type="RefSeq" id="WP_018371300.1">
    <property type="nucleotide sequence ID" value="NZ_UHFR01000005.1"/>
</dbReference>
<evidence type="ECO:0000256" key="1">
    <source>
        <dbReference type="ARBA" id="ARBA00001946"/>
    </source>
</evidence>
<dbReference type="PANTHER" id="PTHR43046">
    <property type="entry name" value="GDP-MANNOSE MANNOSYL HYDROLASE"/>
    <property type="match status" value="1"/>
</dbReference>
<feature type="domain" description="Nudix hydrolase" evidence="3">
    <location>
        <begin position="7"/>
        <end position="145"/>
    </location>
</feature>